<dbReference type="InterPro" id="IPR001734">
    <property type="entry name" value="Na/solute_symporter"/>
</dbReference>
<dbReference type="GO" id="GO:0005886">
    <property type="term" value="C:plasma membrane"/>
    <property type="evidence" value="ECO:0007669"/>
    <property type="project" value="UniProtKB-SubCell"/>
</dbReference>
<accession>A0AAD7Z7N2</accession>
<feature type="transmembrane region" description="Helical" evidence="12">
    <location>
        <begin position="157"/>
        <end position="178"/>
    </location>
</feature>
<gene>
    <name evidence="13" type="ORF">L9F63_007577</name>
</gene>
<evidence type="ECO:0000256" key="6">
    <source>
        <dbReference type="ARBA" id="ARBA00022989"/>
    </source>
</evidence>
<organism evidence="13 14">
    <name type="scientific">Diploptera punctata</name>
    <name type="common">Pacific beetle cockroach</name>
    <dbReference type="NCBI Taxonomy" id="6984"/>
    <lineage>
        <taxon>Eukaryota</taxon>
        <taxon>Metazoa</taxon>
        <taxon>Ecdysozoa</taxon>
        <taxon>Arthropoda</taxon>
        <taxon>Hexapoda</taxon>
        <taxon>Insecta</taxon>
        <taxon>Pterygota</taxon>
        <taxon>Neoptera</taxon>
        <taxon>Polyneoptera</taxon>
        <taxon>Dictyoptera</taxon>
        <taxon>Blattodea</taxon>
        <taxon>Blaberoidea</taxon>
        <taxon>Blaberidae</taxon>
        <taxon>Diplopterinae</taxon>
        <taxon>Diploptera</taxon>
    </lineage>
</organism>
<keyword evidence="3" id="KW-0813">Transport</keyword>
<comment type="caution">
    <text evidence="13">The sequence shown here is derived from an EMBL/GenBank/DDBJ whole genome shotgun (WGS) entry which is preliminary data.</text>
</comment>
<evidence type="ECO:0000256" key="1">
    <source>
        <dbReference type="ARBA" id="ARBA00004651"/>
    </source>
</evidence>
<dbReference type="InterPro" id="IPR038377">
    <property type="entry name" value="Na/Glc_symporter_sf"/>
</dbReference>
<dbReference type="Proteomes" id="UP001233999">
    <property type="component" value="Unassembled WGS sequence"/>
</dbReference>
<evidence type="ECO:0000256" key="10">
    <source>
        <dbReference type="ARBA" id="ARBA00023201"/>
    </source>
</evidence>
<feature type="transmembrane region" description="Helical" evidence="12">
    <location>
        <begin position="35"/>
        <end position="54"/>
    </location>
</feature>
<feature type="transmembrane region" description="Helical" evidence="12">
    <location>
        <begin position="258"/>
        <end position="275"/>
    </location>
</feature>
<dbReference type="GO" id="GO:0006814">
    <property type="term" value="P:sodium ion transport"/>
    <property type="evidence" value="ECO:0007669"/>
    <property type="project" value="UniProtKB-KW"/>
</dbReference>
<evidence type="ECO:0000256" key="3">
    <source>
        <dbReference type="ARBA" id="ARBA00022448"/>
    </source>
</evidence>
<keyword evidence="7" id="KW-0915">Sodium</keyword>
<evidence type="ECO:0000256" key="11">
    <source>
        <dbReference type="RuleBase" id="RU362091"/>
    </source>
</evidence>
<keyword evidence="14" id="KW-1185">Reference proteome</keyword>
<evidence type="ECO:0000256" key="12">
    <source>
        <dbReference type="SAM" id="Phobius"/>
    </source>
</evidence>
<name>A0AAD7Z7N2_DIPPU</name>
<evidence type="ECO:0000256" key="4">
    <source>
        <dbReference type="ARBA" id="ARBA00022475"/>
    </source>
</evidence>
<evidence type="ECO:0000256" key="7">
    <source>
        <dbReference type="ARBA" id="ARBA00023053"/>
    </source>
</evidence>
<protein>
    <recommendedName>
        <fullName evidence="15">Sodium-coupled monocarboxylate transporter 2</fullName>
    </recommendedName>
</protein>
<dbReference type="AlphaFoldDB" id="A0AAD7Z7N2"/>
<feature type="transmembrane region" description="Helical" evidence="12">
    <location>
        <begin position="66"/>
        <end position="86"/>
    </location>
</feature>
<dbReference type="EMBL" id="JASPKZ010009829">
    <property type="protein sequence ID" value="KAJ9575569.1"/>
    <property type="molecule type" value="Genomic_DNA"/>
</dbReference>
<feature type="transmembrane region" description="Helical" evidence="12">
    <location>
        <begin position="212"/>
        <end position="237"/>
    </location>
</feature>
<dbReference type="PROSITE" id="PS50283">
    <property type="entry name" value="NA_SOLUT_SYMP_3"/>
    <property type="match status" value="2"/>
</dbReference>
<keyword evidence="10" id="KW-0739">Sodium transport</keyword>
<keyword evidence="4" id="KW-1003">Cell membrane</keyword>
<feature type="transmembrane region" description="Helical" evidence="12">
    <location>
        <begin position="92"/>
        <end position="109"/>
    </location>
</feature>
<dbReference type="PANTHER" id="PTHR42985">
    <property type="entry name" value="SODIUM-COUPLED MONOCARBOXYLATE TRANSPORTER"/>
    <property type="match status" value="1"/>
</dbReference>
<sequence>TISSSLNAVGATLFEDFVRPCLKNKNISDKFANNIIKVVVVVIGAICVTLVLIVDKLGSVVQLVNSMAGVTLGATLGLFSLGMFIPRANSKGALFGCFCSLIIMGWIVFGTQKEIAERSIQQPLLSSRTDGCIANTTIPQRTSQSTEDVFIIYRLSFLYYVLCGTVVIMVLGTIGSYLTEPPNKKETNPVLFVPMSVIMNSTEAEFDEKKLFFGWLDFTLFGLMLSVSTLIGIYFGFWGKKEDSPKEYLHGGKQMSTLPVAISLVSCFLSGVTSLGAPTEIYIYGTLYMLICFSCFVYRSR</sequence>
<proteinExistence type="inferred from homology"/>
<keyword evidence="9 12" id="KW-0472">Membrane</keyword>
<reference evidence="13" key="1">
    <citation type="journal article" date="2023" name="IScience">
        <title>Live-bearing cockroach genome reveals convergent evolutionary mechanisms linked to viviparity in insects and beyond.</title>
        <authorList>
            <person name="Fouks B."/>
            <person name="Harrison M.C."/>
            <person name="Mikhailova A.A."/>
            <person name="Marchal E."/>
            <person name="English S."/>
            <person name="Carruthers M."/>
            <person name="Jennings E.C."/>
            <person name="Chiamaka E.L."/>
            <person name="Frigard R.A."/>
            <person name="Pippel M."/>
            <person name="Attardo G.M."/>
            <person name="Benoit J.B."/>
            <person name="Bornberg-Bauer E."/>
            <person name="Tobe S.S."/>
        </authorList>
    </citation>
    <scope>NUCLEOTIDE SEQUENCE</scope>
    <source>
        <strain evidence="13">Stay&amp;Tobe</strain>
    </source>
</reference>
<evidence type="ECO:0000256" key="9">
    <source>
        <dbReference type="ARBA" id="ARBA00023136"/>
    </source>
</evidence>
<evidence type="ECO:0008006" key="15">
    <source>
        <dbReference type="Google" id="ProtNLM"/>
    </source>
</evidence>
<keyword evidence="5 12" id="KW-0812">Transmembrane</keyword>
<keyword evidence="8" id="KW-0406">Ion transport</keyword>
<comment type="subcellular location">
    <subcellularLocation>
        <location evidence="1">Cell membrane</location>
        <topology evidence="1">Multi-pass membrane protein</topology>
    </subcellularLocation>
</comment>
<dbReference type="PANTHER" id="PTHR42985:SF21">
    <property type="entry name" value="SODIUM-DEPENDENT MULTIVITAMIN TRANSPORTER-LIKE PROTEIN"/>
    <property type="match status" value="1"/>
</dbReference>
<dbReference type="InterPro" id="IPR051163">
    <property type="entry name" value="Sodium:Solute_Symporter_SSF"/>
</dbReference>
<evidence type="ECO:0000313" key="14">
    <source>
        <dbReference type="Proteomes" id="UP001233999"/>
    </source>
</evidence>
<dbReference type="Pfam" id="PF00474">
    <property type="entry name" value="SSF"/>
    <property type="match status" value="1"/>
</dbReference>
<feature type="transmembrane region" description="Helical" evidence="12">
    <location>
        <begin position="281"/>
        <end position="298"/>
    </location>
</feature>
<comment type="similarity">
    <text evidence="2 11">Belongs to the sodium:solute symporter (SSF) (TC 2.A.21) family.</text>
</comment>
<evidence type="ECO:0000313" key="13">
    <source>
        <dbReference type="EMBL" id="KAJ9575569.1"/>
    </source>
</evidence>
<evidence type="ECO:0000256" key="2">
    <source>
        <dbReference type="ARBA" id="ARBA00006434"/>
    </source>
</evidence>
<evidence type="ECO:0000256" key="5">
    <source>
        <dbReference type="ARBA" id="ARBA00022692"/>
    </source>
</evidence>
<keyword evidence="6 12" id="KW-1133">Transmembrane helix</keyword>
<reference evidence="13" key="2">
    <citation type="submission" date="2023-05" db="EMBL/GenBank/DDBJ databases">
        <authorList>
            <person name="Fouks B."/>
        </authorList>
    </citation>
    <scope>NUCLEOTIDE SEQUENCE</scope>
    <source>
        <strain evidence="13">Stay&amp;Tobe</strain>
        <tissue evidence="13">Testes</tissue>
    </source>
</reference>
<evidence type="ECO:0000256" key="8">
    <source>
        <dbReference type="ARBA" id="ARBA00023065"/>
    </source>
</evidence>
<dbReference type="GO" id="GO:0015293">
    <property type="term" value="F:symporter activity"/>
    <property type="evidence" value="ECO:0007669"/>
    <property type="project" value="TreeGrafter"/>
</dbReference>
<feature type="non-terminal residue" evidence="13">
    <location>
        <position position="301"/>
    </location>
</feature>
<dbReference type="Gene3D" id="1.20.1730.10">
    <property type="entry name" value="Sodium/glucose cotransporter"/>
    <property type="match status" value="2"/>
</dbReference>